<feature type="transmembrane region" description="Helical" evidence="1">
    <location>
        <begin position="225"/>
        <end position="253"/>
    </location>
</feature>
<protein>
    <submittedName>
        <fullName evidence="2">Uncharacterized protein</fullName>
    </submittedName>
</protein>
<dbReference type="InParanoid" id="A0A1Y2LKU1"/>
<keyword evidence="1" id="KW-0472">Membrane</keyword>
<keyword evidence="1" id="KW-1133">Transmembrane helix</keyword>
<gene>
    <name evidence="2" type="ORF">B5807_11670</name>
</gene>
<dbReference type="OMA" id="WFTRWIS"/>
<dbReference type="Proteomes" id="UP000193240">
    <property type="component" value="Unassembled WGS sequence"/>
</dbReference>
<sequence length="364" mass="40980">MFQLTSLKNWNPFKLDALGIVTLLGAEEVGFAFGRLTNNHFSVFLPTVGAYVFAANSHATPIQGFQVYNITECIYTTDVPGWFSRWLLSQNVKTNATKYDVSYRDTSRPNPGFQSLLSISLGFIAHAPIIVLSVLIWDWWGFANGVLMAMSTLSRYIIVERTKRVLDNKATEGWEWQDGNVINKTLWILRSGEAVAIRAPRGLLINCLLTNPVAEGSVQYATRAIAWLSFGGFAVTLGMATLFIQILVVILVLSCTCIAVWHIGDDNNIIGTRMEMKRSEDHEDSNTRAEAYGRLELSCEEEEAMLHWSLFPRRTNRRWWECYQQCKDKGPGGFKDWRDVLANYAKNGTPGTTVVEDHLQPVPS</sequence>
<accession>A0A1Y2LKU1</accession>
<keyword evidence="3" id="KW-1185">Reference proteome</keyword>
<keyword evidence="1" id="KW-0812">Transmembrane</keyword>
<name>A0A1Y2LKU1_EPING</name>
<feature type="transmembrane region" description="Helical" evidence="1">
    <location>
        <begin position="116"/>
        <end position="136"/>
    </location>
</feature>
<evidence type="ECO:0000256" key="1">
    <source>
        <dbReference type="SAM" id="Phobius"/>
    </source>
</evidence>
<evidence type="ECO:0000313" key="2">
    <source>
        <dbReference type="EMBL" id="OSS43827.1"/>
    </source>
</evidence>
<evidence type="ECO:0000313" key="3">
    <source>
        <dbReference type="Proteomes" id="UP000193240"/>
    </source>
</evidence>
<organism evidence="2 3">
    <name type="scientific">Epicoccum nigrum</name>
    <name type="common">Soil fungus</name>
    <name type="synonym">Epicoccum purpurascens</name>
    <dbReference type="NCBI Taxonomy" id="105696"/>
    <lineage>
        <taxon>Eukaryota</taxon>
        <taxon>Fungi</taxon>
        <taxon>Dikarya</taxon>
        <taxon>Ascomycota</taxon>
        <taxon>Pezizomycotina</taxon>
        <taxon>Dothideomycetes</taxon>
        <taxon>Pleosporomycetidae</taxon>
        <taxon>Pleosporales</taxon>
        <taxon>Pleosporineae</taxon>
        <taxon>Didymellaceae</taxon>
        <taxon>Epicoccum</taxon>
    </lineage>
</organism>
<proteinExistence type="predicted"/>
<reference evidence="2 3" key="1">
    <citation type="journal article" date="2017" name="Genome Announc.">
        <title>Genome sequence of the saprophytic ascomycete Epicoccum nigrum ICMP 19927 strain isolated from New Zealand.</title>
        <authorList>
            <person name="Fokin M."/>
            <person name="Fleetwood D."/>
            <person name="Weir B.S."/>
            <person name="Villas-Boas S.G."/>
        </authorList>
    </citation>
    <scope>NUCLEOTIDE SEQUENCE [LARGE SCALE GENOMIC DNA]</scope>
    <source>
        <strain evidence="2 3">ICMP 19927</strain>
    </source>
</reference>
<dbReference type="AlphaFoldDB" id="A0A1Y2LKU1"/>
<dbReference type="EMBL" id="KZ107861">
    <property type="protein sequence ID" value="OSS43827.1"/>
    <property type="molecule type" value="Genomic_DNA"/>
</dbReference>